<dbReference type="SUPFAM" id="SSF51197">
    <property type="entry name" value="Clavaminate synthase-like"/>
    <property type="match status" value="1"/>
</dbReference>
<feature type="domain" description="Fe2OG dioxygenase" evidence="2">
    <location>
        <begin position="146"/>
        <end position="260"/>
    </location>
</feature>
<keyword evidence="1" id="KW-0408">Iron</keyword>
<dbReference type="InterPro" id="IPR056470">
    <property type="entry name" value="BesD/HalB-like"/>
</dbReference>
<comment type="similarity">
    <text evidence="1">Belongs to the iron/ascorbate-dependent oxidoreductase family.</text>
</comment>
<comment type="caution">
    <text evidence="3">The sequence shown here is derived from an EMBL/GenBank/DDBJ whole genome shotgun (WGS) entry which is preliminary data.</text>
</comment>
<keyword evidence="1" id="KW-0479">Metal-binding</keyword>
<reference evidence="3" key="1">
    <citation type="journal article" date="2020" name="mSystems">
        <title>Genome- and Community-Level Interaction Insights into Carbon Utilization and Element Cycling Functions of Hydrothermarchaeota in Hydrothermal Sediment.</title>
        <authorList>
            <person name="Zhou Z."/>
            <person name="Liu Y."/>
            <person name="Xu W."/>
            <person name="Pan J."/>
            <person name="Luo Z.H."/>
            <person name="Li M."/>
        </authorList>
    </citation>
    <scope>NUCLEOTIDE SEQUENCE [LARGE SCALE GENOMIC DNA]</scope>
    <source>
        <strain evidence="3">SpSt-508</strain>
    </source>
</reference>
<dbReference type="Pfam" id="PF23169">
    <property type="entry name" value="HalD"/>
    <property type="match status" value="1"/>
</dbReference>
<keyword evidence="1" id="KW-0560">Oxidoreductase</keyword>
<dbReference type="PROSITE" id="PS51471">
    <property type="entry name" value="FE2OG_OXY"/>
    <property type="match status" value="1"/>
</dbReference>
<evidence type="ECO:0000256" key="1">
    <source>
        <dbReference type="RuleBase" id="RU003682"/>
    </source>
</evidence>
<proteinExistence type="inferred from homology"/>
<sequence>MWRWLVPGVVILVILAVAGVVRHRRRRNRLYAQLADARQPIVAAHPIAIAASNPQQWTDQFERERLVRVPNFVTGECLAALKREAVANLSRVERTFIPTHKKGGAVSYESISRHAPHCLSFYHSPEVQQWISAITGVQVYPTRDQDQSSLSLLCYTEAGDHINWHFDHNFYRGRHFTVLLSLANEAPDGGVSQSRLERKLADGTVCTCDTSPNSLVVFEGNKVLHRATPTGPGDLRIMLSMTYCSDPRINWFKEFIRRIKDTAFFGLRALWD</sequence>
<dbReference type="Gene3D" id="2.60.120.620">
    <property type="entry name" value="q2cbj1_9rhob like domain"/>
    <property type="match status" value="1"/>
</dbReference>
<gene>
    <name evidence="3" type="ORF">ENS64_13710</name>
</gene>
<protein>
    <recommendedName>
        <fullName evidence="2">Fe2OG dioxygenase domain-containing protein</fullName>
    </recommendedName>
</protein>
<dbReference type="InterPro" id="IPR005123">
    <property type="entry name" value="Oxoglu/Fe-dep_dioxygenase_dom"/>
</dbReference>
<dbReference type="GO" id="GO:0016491">
    <property type="term" value="F:oxidoreductase activity"/>
    <property type="evidence" value="ECO:0007669"/>
    <property type="project" value="UniProtKB-KW"/>
</dbReference>
<dbReference type="AlphaFoldDB" id="A0A7C4LNX9"/>
<dbReference type="GO" id="GO:0046872">
    <property type="term" value="F:metal ion binding"/>
    <property type="evidence" value="ECO:0007669"/>
    <property type="project" value="UniProtKB-KW"/>
</dbReference>
<evidence type="ECO:0000259" key="2">
    <source>
        <dbReference type="PROSITE" id="PS51471"/>
    </source>
</evidence>
<organism evidence="3">
    <name type="scientific">Schlesneria paludicola</name>
    <dbReference type="NCBI Taxonomy" id="360056"/>
    <lineage>
        <taxon>Bacteria</taxon>
        <taxon>Pseudomonadati</taxon>
        <taxon>Planctomycetota</taxon>
        <taxon>Planctomycetia</taxon>
        <taxon>Planctomycetales</taxon>
        <taxon>Planctomycetaceae</taxon>
        <taxon>Schlesneria</taxon>
    </lineage>
</organism>
<name>A0A7C4LNX9_9PLAN</name>
<accession>A0A7C4LNX9</accession>
<dbReference type="EMBL" id="DSVQ01000016">
    <property type="protein sequence ID" value="HGT40299.1"/>
    <property type="molecule type" value="Genomic_DNA"/>
</dbReference>
<evidence type="ECO:0000313" key="3">
    <source>
        <dbReference type="EMBL" id="HGT40299.1"/>
    </source>
</evidence>